<organism evidence="1 2">
    <name type="scientific">Thiorhodovibrio winogradskyi</name>
    <dbReference type="NCBI Taxonomy" id="77007"/>
    <lineage>
        <taxon>Bacteria</taxon>
        <taxon>Pseudomonadati</taxon>
        <taxon>Pseudomonadota</taxon>
        <taxon>Gammaproteobacteria</taxon>
        <taxon>Chromatiales</taxon>
        <taxon>Chromatiaceae</taxon>
        <taxon>Thiorhodovibrio</taxon>
    </lineage>
</organism>
<protein>
    <submittedName>
        <fullName evidence="1">Uncharacterized protein</fullName>
    </submittedName>
</protein>
<proteinExistence type="predicted"/>
<name>A0ABZ0S3U6_9GAMM</name>
<dbReference type="EMBL" id="CP121472">
    <property type="protein sequence ID" value="WPL15219.1"/>
    <property type="molecule type" value="Genomic_DNA"/>
</dbReference>
<dbReference type="RefSeq" id="WP_328985804.1">
    <property type="nucleotide sequence ID" value="NZ_CP121472.1"/>
</dbReference>
<keyword evidence="2" id="KW-1185">Reference proteome</keyword>
<dbReference type="InterPro" id="IPR045397">
    <property type="entry name" value="TumE-like"/>
</dbReference>
<evidence type="ECO:0000313" key="2">
    <source>
        <dbReference type="Proteomes" id="UP001432180"/>
    </source>
</evidence>
<sequence>MNPFQSLTDYEAFIYGLGTQCEAIRRSTLVVVRRGATVAILRGELEFNHEVRLTVRERLTFDDLPGRIREYGYEVWQQGQLLYWYDSQPHPHDPTLADTHPHHKHVHPDIKHHRIPAPGLSFHQPNIPFLMEEIGALEHEH</sequence>
<accession>A0ABZ0S3U6</accession>
<evidence type="ECO:0000313" key="1">
    <source>
        <dbReference type="EMBL" id="WPL15219.1"/>
    </source>
</evidence>
<reference evidence="1 2" key="1">
    <citation type="journal article" date="2023" name="Microorganisms">
        <title>Thiorhodovibrio frisius and Trv. litoralis spp. nov., Two Novel Members from a Clade of Fastidious Purple Sulfur Bacteria That Exhibit Unique Red-Shifted Light-Harvesting Capabilities.</title>
        <authorList>
            <person name="Methner A."/>
            <person name="Kuzyk S.B."/>
            <person name="Petersen J."/>
            <person name="Bauer S."/>
            <person name="Brinkmann H."/>
            <person name="Sichau K."/>
            <person name="Wanner G."/>
            <person name="Wolf J."/>
            <person name="Neumann-Schaal M."/>
            <person name="Henke P."/>
            <person name="Tank M."/>
            <person name="Sproer C."/>
            <person name="Bunk B."/>
            <person name="Overmann J."/>
        </authorList>
    </citation>
    <scope>NUCLEOTIDE SEQUENCE [LARGE SCALE GENOMIC DNA]</scope>
    <source>
        <strain evidence="1 2">DSM 6702</strain>
    </source>
</reference>
<dbReference type="Proteomes" id="UP001432180">
    <property type="component" value="Chromosome"/>
</dbReference>
<dbReference type="Pfam" id="PF20126">
    <property type="entry name" value="TumE"/>
    <property type="match status" value="1"/>
</dbReference>
<gene>
    <name evidence="1" type="ORF">Thiowin_00102</name>
</gene>